<dbReference type="EMBL" id="CP041238">
    <property type="protein sequence ID" value="QLL62153.1"/>
    <property type="molecule type" value="Genomic_DNA"/>
</dbReference>
<dbReference type="RefSeq" id="WP_180938064.1">
    <property type="nucleotide sequence ID" value="NZ_CP041238.1"/>
</dbReference>
<evidence type="ECO:0000313" key="10">
    <source>
        <dbReference type="EMBL" id="QLL62153.1"/>
    </source>
</evidence>
<dbReference type="FunFam" id="3.20.20.140:FF:000032">
    <property type="entry name" value="Allantoinase Dal1"/>
    <property type="match status" value="1"/>
</dbReference>
<proteinExistence type="inferred from homology"/>
<dbReference type="KEGG" id="emx:FKV68_12185"/>
<dbReference type="InterPro" id="IPR017593">
    <property type="entry name" value="Allantoinase"/>
</dbReference>
<evidence type="ECO:0000256" key="2">
    <source>
        <dbReference type="ARBA" id="ARBA00004968"/>
    </source>
</evidence>
<feature type="domain" description="Amidohydrolase-related" evidence="9">
    <location>
        <begin position="54"/>
        <end position="428"/>
    </location>
</feature>
<dbReference type="GO" id="GO:0050897">
    <property type="term" value="F:cobalt ion binding"/>
    <property type="evidence" value="ECO:0007669"/>
    <property type="project" value="InterPro"/>
</dbReference>
<comment type="similarity">
    <text evidence="3">Belongs to the metallo-dependent hydrolases superfamily. Allantoinase family.</text>
</comment>
<dbReference type="InterPro" id="IPR011059">
    <property type="entry name" value="Metal-dep_hydrolase_composite"/>
</dbReference>
<dbReference type="GO" id="GO:0008270">
    <property type="term" value="F:zinc ion binding"/>
    <property type="evidence" value="ECO:0007669"/>
    <property type="project" value="InterPro"/>
</dbReference>
<evidence type="ECO:0000256" key="5">
    <source>
        <dbReference type="ARBA" id="ARBA00012863"/>
    </source>
</evidence>
<reference evidence="10 11" key="1">
    <citation type="submission" date="2019-06" db="EMBL/GenBank/DDBJ databases">
        <title>Complete genome sequence of Ensifer mexicanus ITTG R7 isolated from nodules of Acacia angustissima (Mill.) Kuntze.</title>
        <authorList>
            <person name="Rincon-Rosales R."/>
            <person name="Rogel M.A."/>
            <person name="Guerrero G."/>
            <person name="Rincon-Molina C.I."/>
            <person name="Lopez-Lopez A."/>
            <person name="Martinez-Romero E."/>
        </authorList>
    </citation>
    <scope>NUCLEOTIDE SEQUENCE [LARGE SCALE GENOMIC DNA]</scope>
    <source>
        <strain evidence="10 11">ITTG R7</strain>
    </source>
</reference>
<evidence type="ECO:0000256" key="6">
    <source>
        <dbReference type="ARBA" id="ARBA00022723"/>
    </source>
</evidence>
<dbReference type="Proteomes" id="UP000510721">
    <property type="component" value="Chromosome"/>
</dbReference>
<keyword evidence="7 10" id="KW-0378">Hydrolase</keyword>
<name>A0A859QCK5_9HYPH</name>
<dbReference type="GO" id="GO:0006145">
    <property type="term" value="P:purine nucleobase catabolic process"/>
    <property type="evidence" value="ECO:0007669"/>
    <property type="project" value="TreeGrafter"/>
</dbReference>
<evidence type="ECO:0000256" key="4">
    <source>
        <dbReference type="ARBA" id="ARBA00011881"/>
    </source>
</evidence>
<organism evidence="10 11">
    <name type="scientific">Sinorhizobium mexicanum</name>
    <dbReference type="NCBI Taxonomy" id="375549"/>
    <lineage>
        <taxon>Bacteria</taxon>
        <taxon>Pseudomonadati</taxon>
        <taxon>Pseudomonadota</taxon>
        <taxon>Alphaproteobacteria</taxon>
        <taxon>Hyphomicrobiales</taxon>
        <taxon>Rhizobiaceae</taxon>
        <taxon>Sinorhizobium/Ensifer group</taxon>
        <taxon>Sinorhizobium</taxon>
    </lineage>
</organism>
<dbReference type="SUPFAM" id="SSF51556">
    <property type="entry name" value="Metallo-dependent hydrolases"/>
    <property type="match status" value="1"/>
</dbReference>
<evidence type="ECO:0000259" key="9">
    <source>
        <dbReference type="Pfam" id="PF01979"/>
    </source>
</evidence>
<dbReference type="GO" id="GO:0005737">
    <property type="term" value="C:cytoplasm"/>
    <property type="evidence" value="ECO:0007669"/>
    <property type="project" value="TreeGrafter"/>
</dbReference>
<evidence type="ECO:0000256" key="1">
    <source>
        <dbReference type="ARBA" id="ARBA00001947"/>
    </source>
</evidence>
<dbReference type="InterPro" id="IPR006680">
    <property type="entry name" value="Amidohydro-rel"/>
</dbReference>
<keyword evidence="11" id="KW-1185">Reference proteome</keyword>
<dbReference type="SUPFAM" id="SSF51338">
    <property type="entry name" value="Composite domain of metallo-dependent hydrolases"/>
    <property type="match status" value="1"/>
</dbReference>
<keyword evidence="8" id="KW-0862">Zinc</keyword>
<dbReference type="EC" id="3.5.2.5" evidence="5"/>
<dbReference type="PANTHER" id="PTHR43668:SF2">
    <property type="entry name" value="ALLANTOINASE"/>
    <property type="match status" value="1"/>
</dbReference>
<evidence type="ECO:0000256" key="7">
    <source>
        <dbReference type="ARBA" id="ARBA00022801"/>
    </source>
</evidence>
<dbReference type="AlphaFoldDB" id="A0A859QCK5"/>
<protein>
    <recommendedName>
        <fullName evidence="5">allantoinase</fullName>
        <ecNumber evidence="5">3.5.2.5</ecNumber>
    </recommendedName>
</protein>
<evidence type="ECO:0000313" key="11">
    <source>
        <dbReference type="Proteomes" id="UP000510721"/>
    </source>
</evidence>
<dbReference type="PANTHER" id="PTHR43668">
    <property type="entry name" value="ALLANTOINASE"/>
    <property type="match status" value="1"/>
</dbReference>
<comment type="pathway">
    <text evidence="2">Nitrogen metabolism; (S)-allantoin degradation; allantoate from (S)-allantoin: step 1/1.</text>
</comment>
<sequence length="459" mass="48908">MEQLDLLIKARRAILPDGERPAAIGIRNGHITAVTDFEAMPVASKVVTLADDEVLMPGLVDSHVHICEPGNTEWEGFLTATRAAAAGGITTLVDMPLDSVPTTVSLAALAAKRAAAEGQCHVDVGFWGGAIPSNLADLPALHFAGVLGFKSFLCDTGTDDFPHITPRHMKEVMRVVRELGSIFIVHAESNDVLAAVPAVHTCRYSDYLASRPRGAENLAIAEVIEAARVTGARAHVLHLSSADALPMIASAIADGVHLSVETCPHYLVLCAEEIPDGATAAKVGPPVRERSNREKLWDGLRDGTLSMIVSDHSPCTPAMKELDSGDFGAAWGGISSLQLGLPVAWSEARARGHSLVDIASWMALKPAALAGLERKGRLAIGCDADFSIFAPEESFVVEAGTLHHRHRLTPYLGHSLYGAVRQTYLAGRPVDLMGRPRGKLLSRAEAQIAENNANTRKWG</sequence>
<dbReference type="InterPro" id="IPR032466">
    <property type="entry name" value="Metal_Hydrolase"/>
</dbReference>
<dbReference type="Gene3D" id="3.20.20.140">
    <property type="entry name" value="Metal-dependent hydrolases"/>
    <property type="match status" value="1"/>
</dbReference>
<evidence type="ECO:0000256" key="3">
    <source>
        <dbReference type="ARBA" id="ARBA00010368"/>
    </source>
</evidence>
<dbReference type="Pfam" id="PF01979">
    <property type="entry name" value="Amidohydro_1"/>
    <property type="match status" value="1"/>
</dbReference>
<dbReference type="InterPro" id="IPR050138">
    <property type="entry name" value="DHOase/Allantoinase_Hydrolase"/>
</dbReference>
<comment type="subunit">
    <text evidence="4">Homotetramer.</text>
</comment>
<evidence type="ECO:0000256" key="8">
    <source>
        <dbReference type="ARBA" id="ARBA00022833"/>
    </source>
</evidence>
<keyword evidence="6" id="KW-0479">Metal-binding</keyword>
<dbReference type="NCBIfam" id="TIGR03178">
    <property type="entry name" value="allantoinase"/>
    <property type="match status" value="1"/>
</dbReference>
<dbReference type="GO" id="GO:0004038">
    <property type="term" value="F:allantoinase activity"/>
    <property type="evidence" value="ECO:0007669"/>
    <property type="project" value="UniProtKB-EC"/>
</dbReference>
<comment type="cofactor">
    <cofactor evidence="1">
        <name>Zn(2+)</name>
        <dbReference type="ChEBI" id="CHEBI:29105"/>
    </cofactor>
</comment>
<accession>A0A859QCK5</accession>
<dbReference type="GO" id="GO:0000256">
    <property type="term" value="P:allantoin catabolic process"/>
    <property type="evidence" value="ECO:0007669"/>
    <property type="project" value="InterPro"/>
</dbReference>
<gene>
    <name evidence="10" type="primary">allB</name>
    <name evidence="10" type="ORF">FKV68_12185</name>
</gene>